<accession>A0ABU6S1R2</accession>
<feature type="region of interest" description="Disordered" evidence="1">
    <location>
        <begin position="1"/>
        <end position="20"/>
    </location>
</feature>
<organism evidence="2 3">
    <name type="scientific">Stylosanthes scabra</name>
    <dbReference type="NCBI Taxonomy" id="79078"/>
    <lineage>
        <taxon>Eukaryota</taxon>
        <taxon>Viridiplantae</taxon>
        <taxon>Streptophyta</taxon>
        <taxon>Embryophyta</taxon>
        <taxon>Tracheophyta</taxon>
        <taxon>Spermatophyta</taxon>
        <taxon>Magnoliopsida</taxon>
        <taxon>eudicotyledons</taxon>
        <taxon>Gunneridae</taxon>
        <taxon>Pentapetalae</taxon>
        <taxon>rosids</taxon>
        <taxon>fabids</taxon>
        <taxon>Fabales</taxon>
        <taxon>Fabaceae</taxon>
        <taxon>Papilionoideae</taxon>
        <taxon>50 kb inversion clade</taxon>
        <taxon>dalbergioids sensu lato</taxon>
        <taxon>Dalbergieae</taxon>
        <taxon>Pterocarpus clade</taxon>
        <taxon>Stylosanthes</taxon>
    </lineage>
</organism>
<gene>
    <name evidence="2" type="ORF">PIB30_115317</name>
</gene>
<name>A0ABU6S1R2_9FABA</name>
<reference evidence="2 3" key="1">
    <citation type="journal article" date="2023" name="Plants (Basel)">
        <title>Bridging the Gap: Combining Genomics and Transcriptomics Approaches to Understand Stylosanthes scabra, an Orphan Legume from the Brazilian Caatinga.</title>
        <authorList>
            <person name="Ferreira-Neto J.R.C."/>
            <person name="da Silva M.D."/>
            <person name="Binneck E."/>
            <person name="de Melo N.F."/>
            <person name="da Silva R.H."/>
            <person name="de Melo A.L.T.M."/>
            <person name="Pandolfi V."/>
            <person name="Bustamante F.O."/>
            <person name="Brasileiro-Vidal A.C."/>
            <person name="Benko-Iseppon A.M."/>
        </authorList>
    </citation>
    <scope>NUCLEOTIDE SEQUENCE [LARGE SCALE GENOMIC DNA]</scope>
    <source>
        <tissue evidence="2">Leaves</tissue>
    </source>
</reference>
<evidence type="ECO:0000313" key="3">
    <source>
        <dbReference type="Proteomes" id="UP001341840"/>
    </source>
</evidence>
<keyword evidence="3" id="KW-1185">Reference proteome</keyword>
<evidence type="ECO:0000256" key="1">
    <source>
        <dbReference type="SAM" id="MobiDB-lite"/>
    </source>
</evidence>
<protein>
    <submittedName>
        <fullName evidence="2">Uncharacterized protein</fullName>
    </submittedName>
</protein>
<comment type="caution">
    <text evidence="2">The sequence shown here is derived from an EMBL/GenBank/DDBJ whole genome shotgun (WGS) entry which is preliminary data.</text>
</comment>
<sequence length="105" mass="11665">MKNAGKNKDGAGPSENAGIGRAGDVGAAAKKYYQPQFNAAVEELVYEYEEEALGTPVSSDEEHVKHDWPEFNDEYAFGEGHFELGTRFATLDKFREVVKDMFIAE</sequence>
<feature type="non-terminal residue" evidence="2">
    <location>
        <position position="105"/>
    </location>
</feature>
<proteinExistence type="predicted"/>
<evidence type="ECO:0000313" key="2">
    <source>
        <dbReference type="EMBL" id="MED6130164.1"/>
    </source>
</evidence>
<dbReference type="EMBL" id="JASCZI010042473">
    <property type="protein sequence ID" value="MED6130164.1"/>
    <property type="molecule type" value="Genomic_DNA"/>
</dbReference>
<dbReference type="Proteomes" id="UP001341840">
    <property type="component" value="Unassembled WGS sequence"/>
</dbReference>